<dbReference type="SUPFAM" id="SSF54593">
    <property type="entry name" value="Glyoxalase/Bleomycin resistance protein/Dihydroxybiphenyl dioxygenase"/>
    <property type="match status" value="1"/>
</dbReference>
<protein>
    <submittedName>
        <fullName evidence="2">Glyoxalase-like protein</fullName>
    </submittedName>
</protein>
<organism evidence="2 3">
    <name type="scientific">Pigmentiphaga kullae</name>
    <dbReference type="NCBI Taxonomy" id="151784"/>
    <lineage>
        <taxon>Bacteria</taxon>
        <taxon>Pseudomonadati</taxon>
        <taxon>Pseudomonadota</taxon>
        <taxon>Betaproteobacteria</taxon>
        <taxon>Burkholderiales</taxon>
        <taxon>Alcaligenaceae</taxon>
        <taxon>Pigmentiphaga</taxon>
    </lineage>
</organism>
<dbReference type="InterPro" id="IPR029068">
    <property type="entry name" value="Glyas_Bleomycin-R_OHBP_Dase"/>
</dbReference>
<evidence type="ECO:0000259" key="1">
    <source>
        <dbReference type="Pfam" id="PF13468"/>
    </source>
</evidence>
<feature type="domain" description="Glyoxalase-like" evidence="1">
    <location>
        <begin position="9"/>
        <end position="194"/>
    </location>
</feature>
<dbReference type="Proteomes" id="UP000292445">
    <property type="component" value="Unassembled WGS sequence"/>
</dbReference>
<evidence type="ECO:0000313" key="2">
    <source>
        <dbReference type="EMBL" id="RZS84926.1"/>
    </source>
</evidence>
<proteinExistence type="predicted"/>
<dbReference type="InterPro" id="IPR025870">
    <property type="entry name" value="Glyoxalase-like_dom"/>
</dbReference>
<evidence type="ECO:0000313" key="3">
    <source>
        <dbReference type="Proteomes" id="UP000292445"/>
    </source>
</evidence>
<dbReference type="Pfam" id="PF13468">
    <property type="entry name" value="Glyoxalase_3"/>
    <property type="match status" value="1"/>
</dbReference>
<accession>A0A4Q7NJ74</accession>
<sequence length="290" mass="31084">MSGDIDSVNHLGIAVRDMDQACALYERLGFTLSPLSVHSGSKAPGEAPVPMATGNRCAIFPKNYIEVLGIVNPGAMDWGWERFVDKFQGAHIICFGCTDAATVQRRLEDSKVANSGVIALQRDIGTEDGMRTARFDCVHFDSAATPEGLIQAARHRNPEYVHQPRYLGHANGATSLAEILLVSEHPEQTAARYAVLSGQPSVRQDDGSFLIRLPVVTALRFMGPEQAGVELPGTLMAPAPAIVAATFGVRDLAAARAWVAQAGFPIVDGPGRFMVPAENALGVAHLFRQE</sequence>
<keyword evidence="3" id="KW-1185">Reference proteome</keyword>
<gene>
    <name evidence="2" type="ORF">EV675_0947</name>
</gene>
<dbReference type="RefSeq" id="WP_165404432.1">
    <property type="nucleotide sequence ID" value="NZ_SGXC01000001.1"/>
</dbReference>
<reference evidence="2 3" key="1">
    <citation type="submission" date="2019-02" db="EMBL/GenBank/DDBJ databases">
        <title>Genomic Encyclopedia of Type Strains, Phase IV (KMG-IV): sequencing the most valuable type-strain genomes for metagenomic binning, comparative biology and taxonomic classification.</title>
        <authorList>
            <person name="Goeker M."/>
        </authorList>
    </citation>
    <scope>NUCLEOTIDE SEQUENCE [LARGE SCALE GENOMIC DNA]</scope>
    <source>
        <strain evidence="2 3">K24</strain>
    </source>
</reference>
<name>A0A4Q7NJ74_9BURK</name>
<dbReference type="Gene3D" id="3.10.180.10">
    <property type="entry name" value="2,3-Dihydroxybiphenyl 1,2-Dioxygenase, domain 1"/>
    <property type="match status" value="1"/>
</dbReference>
<comment type="caution">
    <text evidence="2">The sequence shown here is derived from an EMBL/GenBank/DDBJ whole genome shotgun (WGS) entry which is preliminary data.</text>
</comment>
<dbReference type="AlphaFoldDB" id="A0A4Q7NJ74"/>
<dbReference type="EMBL" id="SGXC01000001">
    <property type="protein sequence ID" value="RZS84926.1"/>
    <property type="molecule type" value="Genomic_DNA"/>
</dbReference>